<name>A0A948THW8_9GAMM</name>
<gene>
    <name evidence="4" type="primary">trbB</name>
    <name evidence="4" type="ORF">H9847_10115</name>
</gene>
<dbReference type="Proteomes" id="UP000733611">
    <property type="component" value="Unassembled WGS sequence"/>
</dbReference>
<dbReference type="Gene3D" id="3.40.50.300">
    <property type="entry name" value="P-loop containing nucleotide triphosphate hydrolases"/>
    <property type="match status" value="1"/>
</dbReference>
<dbReference type="AlphaFoldDB" id="A0A948THW8"/>
<dbReference type="Gene3D" id="3.30.450.90">
    <property type="match status" value="1"/>
</dbReference>
<dbReference type="GO" id="GO:0005524">
    <property type="term" value="F:ATP binding"/>
    <property type="evidence" value="ECO:0007669"/>
    <property type="project" value="InterPro"/>
</dbReference>
<evidence type="ECO:0000259" key="3">
    <source>
        <dbReference type="Pfam" id="PF00437"/>
    </source>
</evidence>
<comment type="similarity">
    <text evidence="1">Belongs to the GSP E family.</text>
</comment>
<dbReference type="PANTHER" id="PTHR30486:SF6">
    <property type="entry name" value="TYPE IV PILUS RETRACTATION ATPASE PILT"/>
    <property type="match status" value="1"/>
</dbReference>
<accession>A0A948THW8</accession>
<comment type="caution">
    <text evidence="4">The sequence shown here is derived from an EMBL/GenBank/DDBJ whole genome shotgun (WGS) entry which is preliminary data.</text>
</comment>
<reference evidence="4" key="1">
    <citation type="journal article" date="2021" name="PeerJ">
        <title>Extensive microbial diversity within the chicken gut microbiome revealed by metagenomics and culture.</title>
        <authorList>
            <person name="Gilroy R."/>
            <person name="Ravi A."/>
            <person name="Getino M."/>
            <person name="Pursley I."/>
            <person name="Horton D.L."/>
            <person name="Alikhan N.F."/>
            <person name="Baker D."/>
            <person name="Gharbi K."/>
            <person name="Hall N."/>
            <person name="Watson M."/>
            <person name="Adriaenssens E.M."/>
            <person name="Foster-Nyarko E."/>
            <person name="Jarju S."/>
            <person name="Secka A."/>
            <person name="Antonio M."/>
            <person name="Oren A."/>
            <person name="Chaudhuri R.R."/>
            <person name="La Ragione R."/>
            <person name="Hildebrand F."/>
            <person name="Pallen M.J."/>
        </authorList>
    </citation>
    <scope>NUCLEOTIDE SEQUENCE</scope>
    <source>
        <strain evidence="4">378</strain>
    </source>
</reference>
<dbReference type="SUPFAM" id="SSF52540">
    <property type="entry name" value="P-loop containing nucleoside triphosphate hydrolases"/>
    <property type="match status" value="1"/>
</dbReference>
<evidence type="ECO:0000313" key="4">
    <source>
        <dbReference type="EMBL" id="MBU3845195.1"/>
    </source>
</evidence>
<feature type="region of interest" description="Disordered" evidence="2">
    <location>
        <begin position="401"/>
        <end position="442"/>
    </location>
</feature>
<dbReference type="PANTHER" id="PTHR30486">
    <property type="entry name" value="TWITCHING MOTILITY PROTEIN PILT"/>
    <property type="match status" value="1"/>
</dbReference>
<dbReference type="InterPro" id="IPR050921">
    <property type="entry name" value="T4SS_GSP_E_ATPase"/>
</dbReference>
<dbReference type="EMBL" id="JAHLFE010000208">
    <property type="protein sequence ID" value="MBU3845195.1"/>
    <property type="molecule type" value="Genomic_DNA"/>
</dbReference>
<evidence type="ECO:0000313" key="5">
    <source>
        <dbReference type="Proteomes" id="UP000733611"/>
    </source>
</evidence>
<evidence type="ECO:0000256" key="2">
    <source>
        <dbReference type="SAM" id="MobiDB-lite"/>
    </source>
</evidence>
<reference evidence="4" key="2">
    <citation type="submission" date="2021-04" db="EMBL/GenBank/DDBJ databases">
        <authorList>
            <person name="Gilroy R."/>
        </authorList>
    </citation>
    <scope>NUCLEOTIDE SEQUENCE</scope>
    <source>
        <strain evidence="4">378</strain>
    </source>
</reference>
<dbReference type="InterPro" id="IPR001482">
    <property type="entry name" value="T2SS/T4SS_dom"/>
</dbReference>
<dbReference type="Pfam" id="PF00437">
    <property type="entry name" value="T2SSE"/>
    <property type="match status" value="1"/>
</dbReference>
<dbReference type="InterPro" id="IPR027417">
    <property type="entry name" value="P-loop_NTPase"/>
</dbReference>
<organism evidence="4 5">
    <name type="scientific">Candidatus Anaerobiospirillum pullicola</name>
    <dbReference type="NCBI Taxonomy" id="2838451"/>
    <lineage>
        <taxon>Bacteria</taxon>
        <taxon>Pseudomonadati</taxon>
        <taxon>Pseudomonadota</taxon>
        <taxon>Gammaproteobacteria</taxon>
        <taxon>Aeromonadales</taxon>
        <taxon>Succinivibrionaceae</taxon>
        <taxon>Anaerobiospirillum</taxon>
    </lineage>
</organism>
<dbReference type="GO" id="GO:0016887">
    <property type="term" value="F:ATP hydrolysis activity"/>
    <property type="evidence" value="ECO:0007669"/>
    <property type="project" value="InterPro"/>
</dbReference>
<protein>
    <submittedName>
        <fullName evidence="4">P-type conjugative transfer ATPase TrbB</fullName>
    </submittedName>
</protein>
<dbReference type="CDD" id="cd01130">
    <property type="entry name" value="VirB11-like_ATPase"/>
    <property type="match status" value="1"/>
</dbReference>
<dbReference type="GO" id="GO:0005737">
    <property type="term" value="C:cytoplasm"/>
    <property type="evidence" value="ECO:0007669"/>
    <property type="project" value="InterPro"/>
</dbReference>
<sequence>MSDHIKFKNAYDQSGFAALMERFGPIISDALQDEEIDEIMLNSDGALFVEDNLSGMEQVGVLGPQEAESIIRTLASLLDKELDLRSPILSGEIPYNGSRFEGLLPPLVRAPVFSIRRHNSLSLPLDSIIESGMLSPLEGAILRQALENHYSIIVSGATGTGKTTLINALINEISVKTPQERIITIEDTPELQVNLQNKTNLFTSEEVDMSMLLRSALRLRPDRIIVGEVRGAEALDLVDALSTGHRGGLATVHAGSIEQALQRLTLLISRHKAAPRFIEKTLADSLDLVVQLQRHPTRHVSAIAQVIDYRNNEFQLQKITTEHVLEQGSGVSGQQWWQKVQAQHSSAEHEAPTSPIHVPVPIPIADSAQHGLYHTPDSAAYSAPLWHSLYSSVYGHALRGNSSSGASHLQHHSAPSGSDVSTTKTRGPAKSTTSPHEQNSAQ</sequence>
<dbReference type="NCBIfam" id="TIGR02782">
    <property type="entry name" value="TrbB_P"/>
    <property type="match status" value="1"/>
</dbReference>
<evidence type="ECO:0000256" key="1">
    <source>
        <dbReference type="ARBA" id="ARBA00006611"/>
    </source>
</evidence>
<proteinExistence type="inferred from homology"/>
<feature type="domain" description="Bacterial type II secretion system protein E" evidence="3">
    <location>
        <begin position="108"/>
        <end position="305"/>
    </location>
</feature>
<dbReference type="InterPro" id="IPR014149">
    <property type="entry name" value="Conjug-transfer_TrbB"/>
</dbReference>